<dbReference type="GO" id="GO:0070492">
    <property type="term" value="F:oligosaccharide binding"/>
    <property type="evidence" value="ECO:0007669"/>
    <property type="project" value="TreeGrafter"/>
</dbReference>
<accession>A0A1I5IPK9</accession>
<dbReference type="SMART" id="SM00257">
    <property type="entry name" value="LysM"/>
    <property type="match status" value="2"/>
</dbReference>
<evidence type="ECO:0000256" key="1">
    <source>
        <dbReference type="ARBA" id="ARBA00023295"/>
    </source>
</evidence>
<evidence type="ECO:0000313" key="5">
    <source>
        <dbReference type="Proteomes" id="UP000198806"/>
    </source>
</evidence>
<dbReference type="GO" id="GO:0005975">
    <property type="term" value="P:carbohydrate metabolic process"/>
    <property type="evidence" value="ECO:0007669"/>
    <property type="project" value="InterPro"/>
</dbReference>
<dbReference type="InterPro" id="IPR011583">
    <property type="entry name" value="Chitinase_II/V-like_cat"/>
</dbReference>
<gene>
    <name evidence="4" type="ORF">SAMN04489757_14926</name>
</gene>
<dbReference type="GO" id="GO:0016798">
    <property type="term" value="F:hydrolase activity, acting on glycosyl bonds"/>
    <property type="evidence" value="ECO:0007669"/>
    <property type="project" value="UniProtKB-KW"/>
</dbReference>
<dbReference type="GO" id="GO:0008061">
    <property type="term" value="F:chitin binding"/>
    <property type="evidence" value="ECO:0007669"/>
    <property type="project" value="InterPro"/>
</dbReference>
<dbReference type="AlphaFoldDB" id="A0A1I5IPK9"/>
<dbReference type="InterPro" id="IPR029070">
    <property type="entry name" value="Chitinase_insertion_sf"/>
</dbReference>
<dbReference type="PROSITE" id="PS51910">
    <property type="entry name" value="GH18_2"/>
    <property type="match status" value="1"/>
</dbReference>
<evidence type="ECO:0000259" key="2">
    <source>
        <dbReference type="PROSITE" id="PS51782"/>
    </source>
</evidence>
<dbReference type="CDD" id="cd00118">
    <property type="entry name" value="LysM"/>
    <property type="match status" value="2"/>
</dbReference>
<dbReference type="PANTHER" id="PTHR46066:SF2">
    <property type="entry name" value="CHITINASE DOMAIN-CONTAINING PROTEIN 1"/>
    <property type="match status" value="1"/>
</dbReference>
<dbReference type="RefSeq" id="WP_091688767.1">
    <property type="nucleotide sequence ID" value="NZ_BAABFM010000029.1"/>
</dbReference>
<dbReference type="GO" id="GO:0012505">
    <property type="term" value="C:endomembrane system"/>
    <property type="evidence" value="ECO:0007669"/>
    <property type="project" value="TreeGrafter"/>
</dbReference>
<feature type="domain" description="GH18" evidence="3">
    <location>
        <begin position="106"/>
        <end position="420"/>
    </location>
</feature>
<feature type="domain" description="LysM" evidence="2">
    <location>
        <begin position="51"/>
        <end position="96"/>
    </location>
</feature>
<protein>
    <submittedName>
        <fullName evidence="4">Spore germination protein</fullName>
    </submittedName>
</protein>
<dbReference type="InterPro" id="IPR001223">
    <property type="entry name" value="Glyco_hydro18_cat"/>
</dbReference>
<dbReference type="InterPro" id="IPR017853">
    <property type="entry name" value="GH"/>
</dbReference>
<dbReference type="Proteomes" id="UP000198806">
    <property type="component" value="Unassembled WGS sequence"/>
</dbReference>
<sequence>MIIHVVQPGETITSIAELYNLPADRIILENEIKNPSNLAIGQTIVIVYPLLTHTVQEGETLESIAVMHDVTIMQILRNNPYLSDRNNLYTGETITITNETDKIGSLSVGGYVSSYVDRNILRKTLPFLTFLTVFDYRVDANGNINVLNDQDIVNMAKEYGVFPMMLVSTISERGVGSLETALAILNNPDAQGNMIDNIIATIKAKGFYGLNQYFQYIYPETKNLIESFIIKMSTRLKNEGLRYTVTVTPRVDIERTEITYETIDYSAIYQYVDAILLLSYEWGYSLEPPTSVTPINIVRETINHAVNMAPPDKFVLGMPVIGYDWELPYIPGYTVANAITFDIAIQIAADNGVPIQFSEVAAASYFFYYNVDGTLHNIWFKDARSIDRLTRLIPEYGLQGVSIWNNMYFFAQMWLVINNLYDIEKLEF</sequence>
<dbReference type="Gene3D" id="3.10.50.10">
    <property type="match status" value="1"/>
</dbReference>
<dbReference type="InterPro" id="IPR018392">
    <property type="entry name" value="LysM"/>
</dbReference>
<dbReference type="Pfam" id="PF01476">
    <property type="entry name" value="LysM"/>
    <property type="match status" value="2"/>
</dbReference>
<keyword evidence="1" id="KW-0326">Glycosidase</keyword>
<keyword evidence="5" id="KW-1185">Reference proteome</keyword>
<dbReference type="STRING" id="1527.SAMN04489757_14926"/>
<dbReference type="Gene3D" id="3.20.20.80">
    <property type="entry name" value="Glycosidases"/>
    <property type="match status" value="1"/>
</dbReference>
<dbReference type="Gene3D" id="3.10.350.10">
    <property type="entry name" value="LysM domain"/>
    <property type="match status" value="2"/>
</dbReference>
<dbReference type="PANTHER" id="PTHR46066">
    <property type="entry name" value="CHITINASE DOMAIN-CONTAINING PROTEIN 1 FAMILY MEMBER"/>
    <property type="match status" value="1"/>
</dbReference>
<proteinExistence type="predicted"/>
<dbReference type="Pfam" id="PF00704">
    <property type="entry name" value="Glyco_hydro_18"/>
    <property type="match status" value="1"/>
</dbReference>
<keyword evidence="1" id="KW-0378">Hydrolase</keyword>
<dbReference type="PROSITE" id="PS51782">
    <property type="entry name" value="LYSM"/>
    <property type="match status" value="2"/>
</dbReference>
<dbReference type="EMBL" id="FOWD01000049">
    <property type="protein sequence ID" value="SFO62545.1"/>
    <property type="molecule type" value="Genomic_DNA"/>
</dbReference>
<evidence type="ECO:0000313" key="4">
    <source>
        <dbReference type="EMBL" id="SFO62545.1"/>
    </source>
</evidence>
<name>A0A1I5IPK9_9FIRM</name>
<organism evidence="4 5">
    <name type="scientific">Anaerocolumna aminovalerica</name>
    <dbReference type="NCBI Taxonomy" id="1527"/>
    <lineage>
        <taxon>Bacteria</taxon>
        <taxon>Bacillati</taxon>
        <taxon>Bacillota</taxon>
        <taxon>Clostridia</taxon>
        <taxon>Lachnospirales</taxon>
        <taxon>Lachnospiraceae</taxon>
        <taxon>Anaerocolumna</taxon>
    </lineage>
</organism>
<dbReference type="SUPFAM" id="SSF51445">
    <property type="entry name" value="(Trans)glycosidases"/>
    <property type="match status" value="1"/>
</dbReference>
<feature type="domain" description="LysM" evidence="2">
    <location>
        <begin position="2"/>
        <end position="46"/>
    </location>
</feature>
<dbReference type="SUPFAM" id="SSF54106">
    <property type="entry name" value="LysM domain"/>
    <property type="match status" value="2"/>
</dbReference>
<dbReference type="SMART" id="SM00636">
    <property type="entry name" value="Glyco_18"/>
    <property type="match status" value="1"/>
</dbReference>
<dbReference type="InterPro" id="IPR036779">
    <property type="entry name" value="LysM_dom_sf"/>
</dbReference>
<evidence type="ECO:0000259" key="3">
    <source>
        <dbReference type="PROSITE" id="PS51910"/>
    </source>
</evidence>
<reference evidence="4 5" key="1">
    <citation type="submission" date="2016-10" db="EMBL/GenBank/DDBJ databases">
        <authorList>
            <person name="de Groot N.N."/>
        </authorList>
    </citation>
    <scope>NUCLEOTIDE SEQUENCE [LARGE SCALE GENOMIC DNA]</scope>
    <source>
        <strain evidence="4 5">DSM 1283</strain>
    </source>
</reference>
<dbReference type="OrthoDB" id="9769314at2"/>